<feature type="region of interest" description="Disordered" evidence="1">
    <location>
        <begin position="474"/>
        <end position="546"/>
    </location>
</feature>
<dbReference type="Proteomes" id="UP000034287">
    <property type="component" value="Unassembled WGS sequence"/>
</dbReference>
<name>A0A0M2SQV5_9STAP</name>
<dbReference type="PATRIC" id="fig|1432562.3.peg.993"/>
<comment type="caution">
    <text evidence="2">The sequence shown here is derived from an EMBL/GenBank/DDBJ whole genome shotgun (WGS) entry which is preliminary data.</text>
</comment>
<sequence length="654" mass="73636">MKKWKFPNGKDLTPSGHNNTAIEMFLDNIINSLTREVVQNSLDAHNPEMGAPVKVTFNEFLISKNDIPGYDEIKDFALPRAIEMWTEHNNEDTLDYLSRFNEVLTSGNIKVLKISDYNTRGLNQNSYESLVIGNAYSVKENADSAGSKGIGKAAPFAASDLRMVFYNTVPTHDVIKSVGIMNFVSFLFEENENHITQERASFILNDKDFIPEQTTFGLKKRAEDEYGTDLFIIGLKELEDMGTSILLSAINNFLISIIKNELEIEVGEVVLNNNSLEKILKNLTQKELKGHERAILSSTLSFYDVMTNENTIKLNLNETFDQFSFIENREDATLFLLQHSDATRTVLQTRKAGMKIYERNRISGSINFTGVFKADGKELNTLLKDMENANHNIWSTDRLRGSRKAEAEKFLKALYKWYKESVKEAYETTMEDDIEAFGVKDLLPLREQETQENDEESRDSGIINKISNIYIDRKSPSNQVKNGEREEEEVKEDLELTGVGLGDTSGPGSNRTGEAGGNSPGNEYGFGEADGNTGPDESGSTAVISKRNKISVSKNVKMKVLERDSKKGRFKLVGKSDKNIDKCRIELSSIGGDGRAFPMTLLEVASEMDENSATIENNDILITNIKKNEYFRINIEIDSKIRIKMESVVYEIKS</sequence>
<protein>
    <submittedName>
        <fullName evidence="2">Uncharacterized protein</fullName>
    </submittedName>
</protein>
<gene>
    <name evidence="2" type="ORF">WN59_05025</name>
</gene>
<dbReference type="STRING" id="1432562.WN59_05025"/>
<reference evidence="2 3" key="1">
    <citation type="submission" date="2015-04" db="EMBL/GenBank/DDBJ databases">
        <title>Taxonomic description and genome sequence of Salinicoccus sediminis sp. nov., a novel hyper halotolerant bacterium isolated from marine sediment.</title>
        <authorList>
            <person name="Mathan Kumar R."/>
            <person name="Kaur G."/>
            <person name="Kumar N."/>
            <person name="Kumar A."/>
            <person name="Singh N.K."/>
            <person name="Kaur N."/>
            <person name="Mayilraj S."/>
        </authorList>
    </citation>
    <scope>NUCLEOTIDE SEQUENCE [LARGE SCALE GENOMIC DNA]</scope>
    <source>
        <strain evidence="2 3">SV-16</strain>
    </source>
</reference>
<accession>A0A0M2SQV5</accession>
<dbReference type="EMBL" id="LAYZ01000002">
    <property type="protein sequence ID" value="KKK35005.1"/>
    <property type="molecule type" value="Genomic_DNA"/>
</dbReference>
<dbReference type="AlphaFoldDB" id="A0A0M2SQV5"/>
<evidence type="ECO:0000256" key="1">
    <source>
        <dbReference type="SAM" id="MobiDB-lite"/>
    </source>
</evidence>
<evidence type="ECO:0000313" key="2">
    <source>
        <dbReference type="EMBL" id="KKK35005.1"/>
    </source>
</evidence>
<evidence type="ECO:0000313" key="3">
    <source>
        <dbReference type="Proteomes" id="UP000034287"/>
    </source>
</evidence>
<keyword evidence="3" id="KW-1185">Reference proteome</keyword>
<proteinExistence type="predicted"/>
<organism evidence="2 3">
    <name type="scientific">Salinicoccus sediminis</name>
    <dbReference type="NCBI Taxonomy" id="1432562"/>
    <lineage>
        <taxon>Bacteria</taxon>
        <taxon>Bacillati</taxon>
        <taxon>Bacillota</taxon>
        <taxon>Bacilli</taxon>
        <taxon>Bacillales</taxon>
        <taxon>Staphylococcaceae</taxon>
        <taxon>Salinicoccus</taxon>
    </lineage>
</organism>